<proteinExistence type="predicted"/>
<protein>
    <recommendedName>
        <fullName evidence="3">Triacylglycerol lipase</fullName>
    </recommendedName>
</protein>
<reference evidence="1 2" key="1">
    <citation type="submission" date="2019-10" db="EMBL/GenBank/DDBJ databases">
        <authorList>
            <person name="Palmer J.M."/>
        </authorList>
    </citation>
    <scope>NUCLEOTIDE SEQUENCE [LARGE SCALE GENOMIC DNA]</scope>
    <source>
        <strain evidence="1 2">TWF694</strain>
    </source>
</reference>
<dbReference type="AlphaFoldDB" id="A0AAV9XCU5"/>
<dbReference type="Proteomes" id="UP001365542">
    <property type="component" value="Unassembled WGS sequence"/>
</dbReference>
<keyword evidence="2" id="KW-1185">Reference proteome</keyword>
<gene>
    <name evidence="1" type="ORF">TWF694_009776</name>
</gene>
<sequence>MKPPIFRAYGCFRHSNRFLSIYLPVSRRKIHTSKGISQGYDPRIADLGKIIEDDFMHLKNHYRTPKHPIVLSHGLFGFDTLQLVPWSFIPPIQYWRGINEALQANNCDVIVTAVPPSASIEKRAETLMRSIEERAGGREVNIVGGENYKGPVQRLFRKQSLNS</sequence>
<dbReference type="InterPro" id="IPR029058">
    <property type="entry name" value="AB_hydrolase_fold"/>
</dbReference>
<name>A0AAV9XCU5_9PEZI</name>
<organism evidence="1 2">
    <name type="scientific">Orbilia ellipsospora</name>
    <dbReference type="NCBI Taxonomy" id="2528407"/>
    <lineage>
        <taxon>Eukaryota</taxon>
        <taxon>Fungi</taxon>
        <taxon>Dikarya</taxon>
        <taxon>Ascomycota</taxon>
        <taxon>Pezizomycotina</taxon>
        <taxon>Orbiliomycetes</taxon>
        <taxon>Orbiliales</taxon>
        <taxon>Orbiliaceae</taxon>
        <taxon>Orbilia</taxon>
    </lineage>
</organism>
<evidence type="ECO:0000313" key="2">
    <source>
        <dbReference type="Proteomes" id="UP001365542"/>
    </source>
</evidence>
<dbReference type="SUPFAM" id="SSF53474">
    <property type="entry name" value="alpha/beta-Hydrolases"/>
    <property type="match status" value="1"/>
</dbReference>
<evidence type="ECO:0008006" key="3">
    <source>
        <dbReference type="Google" id="ProtNLM"/>
    </source>
</evidence>
<dbReference type="EMBL" id="JAVHJO010000006">
    <property type="protein sequence ID" value="KAK6539565.1"/>
    <property type="molecule type" value="Genomic_DNA"/>
</dbReference>
<accession>A0AAV9XCU5</accession>
<dbReference type="Gene3D" id="3.40.50.1820">
    <property type="entry name" value="alpha/beta hydrolase"/>
    <property type="match status" value="1"/>
</dbReference>
<evidence type="ECO:0000313" key="1">
    <source>
        <dbReference type="EMBL" id="KAK6539565.1"/>
    </source>
</evidence>
<comment type="caution">
    <text evidence="1">The sequence shown here is derived from an EMBL/GenBank/DDBJ whole genome shotgun (WGS) entry which is preliminary data.</text>
</comment>